<dbReference type="OrthoDB" id="8195082at2759"/>
<evidence type="ECO:0000313" key="4">
    <source>
        <dbReference type="EMBL" id="CAD7088315.1"/>
    </source>
</evidence>
<dbReference type="FunCoup" id="A0A7R8UWC1">
    <property type="interactions" value="19"/>
</dbReference>
<accession>A0A7R8UWC1</accession>
<reference evidence="4 5" key="1">
    <citation type="submission" date="2020-11" db="EMBL/GenBank/DDBJ databases">
        <authorList>
            <person name="Wallbank WR R."/>
            <person name="Pardo Diaz C."/>
            <person name="Kozak K."/>
            <person name="Martin S."/>
            <person name="Jiggins C."/>
            <person name="Moest M."/>
            <person name="Warren A I."/>
            <person name="Generalovic N T."/>
            <person name="Byers J.R.P. K."/>
            <person name="Montejo-Kovacevich G."/>
            <person name="Yen C E."/>
        </authorList>
    </citation>
    <scope>NUCLEOTIDE SEQUENCE [LARGE SCALE GENOMIC DNA]</scope>
</reference>
<proteinExistence type="predicted"/>
<dbReference type="AlphaFoldDB" id="A0A7R8UWC1"/>
<dbReference type="EMBL" id="LR899012">
    <property type="protein sequence ID" value="CAD7088315.1"/>
    <property type="molecule type" value="Genomic_DNA"/>
</dbReference>
<protein>
    <submittedName>
        <fullName evidence="4">Uncharacterized protein</fullName>
    </submittedName>
</protein>
<dbReference type="InParanoid" id="A0A7R8UWC1"/>
<name>A0A7R8UWC1_HERIL</name>
<dbReference type="OMA" id="RYQNENA"/>
<keyword evidence="1" id="KW-0193">Cuticle</keyword>
<dbReference type="GO" id="GO:0062129">
    <property type="term" value="C:chitin-based extracellular matrix"/>
    <property type="evidence" value="ECO:0007669"/>
    <property type="project" value="TreeGrafter"/>
</dbReference>
<sequence length="147" mass="16451">MSRLVLLAVFVAVVGYAAAQNQAPQTKSRAADDDEKLVEEQNRNAHYAFDVAIDDQIRDSGFQRQETRDGVNVKGSYSYNDGFFKRTIEYEADDQGYRVVNELVEPIGDGPKYNPSGKAEVSGSQIGHFTITEDDVPKYEQQNPKKL</sequence>
<feature type="chain" id="PRO_5031184559" evidence="3">
    <location>
        <begin position="20"/>
        <end position="147"/>
    </location>
</feature>
<evidence type="ECO:0000313" key="5">
    <source>
        <dbReference type="Proteomes" id="UP000594454"/>
    </source>
</evidence>
<evidence type="ECO:0000256" key="3">
    <source>
        <dbReference type="SAM" id="SignalP"/>
    </source>
</evidence>
<dbReference type="PANTHER" id="PTHR10380:SF232">
    <property type="entry name" value="PUPAL CUTICLE PROTEIN EDG-84A-LIKE PROTEIN"/>
    <property type="match status" value="1"/>
</dbReference>
<evidence type="ECO:0000256" key="2">
    <source>
        <dbReference type="SAM" id="MobiDB-lite"/>
    </source>
</evidence>
<dbReference type="PANTHER" id="PTHR10380">
    <property type="entry name" value="CUTICLE PROTEIN"/>
    <property type="match status" value="1"/>
</dbReference>
<feature type="region of interest" description="Disordered" evidence="2">
    <location>
        <begin position="108"/>
        <end position="147"/>
    </location>
</feature>
<dbReference type="PROSITE" id="PS51155">
    <property type="entry name" value="CHIT_BIND_RR_2"/>
    <property type="match status" value="1"/>
</dbReference>
<feature type="signal peptide" evidence="3">
    <location>
        <begin position="1"/>
        <end position="19"/>
    </location>
</feature>
<organism evidence="4 5">
    <name type="scientific">Hermetia illucens</name>
    <name type="common">Black soldier fly</name>
    <dbReference type="NCBI Taxonomy" id="343691"/>
    <lineage>
        <taxon>Eukaryota</taxon>
        <taxon>Metazoa</taxon>
        <taxon>Ecdysozoa</taxon>
        <taxon>Arthropoda</taxon>
        <taxon>Hexapoda</taxon>
        <taxon>Insecta</taxon>
        <taxon>Pterygota</taxon>
        <taxon>Neoptera</taxon>
        <taxon>Endopterygota</taxon>
        <taxon>Diptera</taxon>
        <taxon>Brachycera</taxon>
        <taxon>Stratiomyomorpha</taxon>
        <taxon>Stratiomyidae</taxon>
        <taxon>Hermetiinae</taxon>
        <taxon>Hermetia</taxon>
    </lineage>
</organism>
<evidence type="ECO:0000256" key="1">
    <source>
        <dbReference type="PROSITE-ProRule" id="PRU00497"/>
    </source>
</evidence>
<keyword evidence="5" id="KW-1185">Reference proteome</keyword>
<dbReference type="GO" id="GO:0008010">
    <property type="term" value="F:structural constituent of chitin-based larval cuticle"/>
    <property type="evidence" value="ECO:0007669"/>
    <property type="project" value="TreeGrafter"/>
</dbReference>
<keyword evidence="3" id="KW-0732">Signal</keyword>
<dbReference type="InterPro" id="IPR000618">
    <property type="entry name" value="Insect_cuticle"/>
</dbReference>
<dbReference type="Pfam" id="PF00379">
    <property type="entry name" value="Chitin_bind_4"/>
    <property type="match status" value="1"/>
</dbReference>
<gene>
    <name evidence="4" type="ORF">HERILL_LOCUS10954</name>
</gene>
<dbReference type="InterPro" id="IPR050468">
    <property type="entry name" value="Cuticle_Struct_Prot"/>
</dbReference>
<dbReference type="Proteomes" id="UP000594454">
    <property type="component" value="Chromosome 4"/>
</dbReference>